<dbReference type="PANTHER" id="PTHR43162:SF1">
    <property type="entry name" value="PRESTALK A DIFFERENTIATION PROTEIN A"/>
    <property type="match status" value="1"/>
</dbReference>
<comment type="caution">
    <text evidence="2">The sequence shown here is derived from an EMBL/GenBank/DDBJ whole genome shotgun (WGS) entry which is preliminary data.</text>
</comment>
<sequence length="301" mass="33269">MKIILTGSLGHISKPLTEELVRKGHSVTVVSSKPERAKEIETIGAISAIGKMEDSEFLSQTFQGADIVYAMEAIGYEGFFDHKLDVMEAVSRIANSYKEAIEGSGVKQVIHLSSIGAHTDSESGILAFHHKAENILTKLPDDVSIKFMRPVGFYYNMFAFMQTIKSKGAIVSNYGGDEREPWVSTTDIAKVILEEIEKPFVGRSIRYIASDEVSPNEIAKILGEAIGKPDLKWLVISDEESLNGMISAGMNPKTAKGFMEMNASRRGGVLYKDYFRNRPVLEKTKVKDFAKDFAAAYAQIK</sequence>
<dbReference type="AlphaFoldDB" id="A0A4R9K4R8"/>
<dbReference type="InterPro" id="IPR036291">
    <property type="entry name" value="NAD(P)-bd_dom_sf"/>
</dbReference>
<gene>
    <name evidence="2" type="ORF">EHQ64_11575</name>
</gene>
<dbReference type="EMBL" id="RQGF01000028">
    <property type="protein sequence ID" value="TGL60473.1"/>
    <property type="molecule type" value="Genomic_DNA"/>
</dbReference>
<dbReference type="PANTHER" id="PTHR43162">
    <property type="match status" value="1"/>
</dbReference>
<proteinExistence type="predicted"/>
<feature type="domain" description="NAD(P)-binding" evidence="1">
    <location>
        <begin position="7"/>
        <end position="199"/>
    </location>
</feature>
<dbReference type="InterPro" id="IPR051604">
    <property type="entry name" value="Ergot_Alk_Oxidoreductase"/>
</dbReference>
<dbReference type="Gene3D" id="3.90.25.10">
    <property type="entry name" value="UDP-galactose 4-epimerase, domain 1"/>
    <property type="match status" value="1"/>
</dbReference>
<dbReference type="Proteomes" id="UP000297762">
    <property type="component" value="Unassembled WGS sequence"/>
</dbReference>
<dbReference type="OrthoDB" id="339107at2"/>
<organism evidence="2 3">
    <name type="scientific">Leptospira sarikeiensis</name>
    <dbReference type="NCBI Taxonomy" id="2484943"/>
    <lineage>
        <taxon>Bacteria</taxon>
        <taxon>Pseudomonadati</taxon>
        <taxon>Spirochaetota</taxon>
        <taxon>Spirochaetia</taxon>
        <taxon>Leptospirales</taxon>
        <taxon>Leptospiraceae</taxon>
        <taxon>Leptospira</taxon>
    </lineage>
</organism>
<protein>
    <submittedName>
        <fullName evidence="2">NAD-dependent epimerase/dehydratase family protein</fullName>
    </submittedName>
</protein>
<accession>A0A4R9K4R8</accession>
<evidence type="ECO:0000259" key="1">
    <source>
        <dbReference type="Pfam" id="PF13460"/>
    </source>
</evidence>
<name>A0A4R9K4R8_9LEPT</name>
<dbReference type="Gene3D" id="3.40.50.720">
    <property type="entry name" value="NAD(P)-binding Rossmann-like Domain"/>
    <property type="match status" value="1"/>
</dbReference>
<dbReference type="InterPro" id="IPR016040">
    <property type="entry name" value="NAD(P)-bd_dom"/>
</dbReference>
<keyword evidence="3" id="KW-1185">Reference proteome</keyword>
<evidence type="ECO:0000313" key="2">
    <source>
        <dbReference type="EMBL" id="TGL60473.1"/>
    </source>
</evidence>
<dbReference type="RefSeq" id="WP_135649646.1">
    <property type="nucleotide sequence ID" value="NZ_RQGF01000028.1"/>
</dbReference>
<dbReference type="SUPFAM" id="SSF51735">
    <property type="entry name" value="NAD(P)-binding Rossmann-fold domains"/>
    <property type="match status" value="1"/>
</dbReference>
<reference evidence="2" key="1">
    <citation type="journal article" date="2019" name="PLoS Negl. Trop. Dis.">
        <title>Revisiting the worldwide diversity of Leptospira species in the environment.</title>
        <authorList>
            <person name="Vincent A.T."/>
            <person name="Schiettekatte O."/>
            <person name="Bourhy P."/>
            <person name="Veyrier F.J."/>
            <person name="Picardeau M."/>
        </authorList>
    </citation>
    <scope>NUCLEOTIDE SEQUENCE [LARGE SCALE GENOMIC DNA]</scope>
    <source>
        <strain evidence="2">201702455</strain>
    </source>
</reference>
<evidence type="ECO:0000313" key="3">
    <source>
        <dbReference type="Proteomes" id="UP000297762"/>
    </source>
</evidence>
<dbReference type="Pfam" id="PF13460">
    <property type="entry name" value="NAD_binding_10"/>
    <property type="match status" value="1"/>
</dbReference>